<evidence type="ECO:0000313" key="1">
    <source>
        <dbReference type="EMBL" id="GGR11426.1"/>
    </source>
</evidence>
<comment type="caution">
    <text evidence="1">The sequence shown here is derived from an EMBL/GenBank/DDBJ whole genome shotgun (WGS) entry which is preliminary data.</text>
</comment>
<gene>
    <name evidence="1" type="ORF">GCM10008957_25270</name>
</gene>
<reference evidence="1" key="1">
    <citation type="journal article" date="2014" name="Int. J. Syst. Evol. Microbiol.">
        <title>Complete genome sequence of Corynebacterium casei LMG S-19264T (=DSM 44701T), isolated from a smear-ripened cheese.</title>
        <authorList>
            <consortium name="US DOE Joint Genome Institute (JGI-PGF)"/>
            <person name="Walter F."/>
            <person name="Albersmeier A."/>
            <person name="Kalinowski J."/>
            <person name="Ruckert C."/>
        </authorList>
    </citation>
    <scope>NUCLEOTIDE SEQUENCE</scope>
    <source>
        <strain evidence="1">JCM 31311</strain>
    </source>
</reference>
<dbReference type="RefSeq" id="WP_189090873.1">
    <property type="nucleotide sequence ID" value="NZ_BMQL01000013.1"/>
</dbReference>
<keyword evidence="2" id="KW-1185">Reference proteome</keyword>
<dbReference type="EMBL" id="BMQL01000013">
    <property type="protein sequence ID" value="GGR11426.1"/>
    <property type="molecule type" value="Genomic_DNA"/>
</dbReference>
<organism evidence="1 2">
    <name type="scientific">Deinococcus ruber</name>
    <dbReference type="NCBI Taxonomy" id="1848197"/>
    <lineage>
        <taxon>Bacteria</taxon>
        <taxon>Thermotogati</taxon>
        <taxon>Deinococcota</taxon>
        <taxon>Deinococci</taxon>
        <taxon>Deinococcales</taxon>
        <taxon>Deinococcaceae</taxon>
        <taxon>Deinococcus</taxon>
    </lineage>
</organism>
<evidence type="ECO:0000313" key="2">
    <source>
        <dbReference type="Proteomes" id="UP000603865"/>
    </source>
</evidence>
<accession>A0A918C9G2</accession>
<protein>
    <submittedName>
        <fullName evidence="1">Uncharacterized protein</fullName>
    </submittedName>
</protein>
<name>A0A918C9G2_9DEIO</name>
<reference evidence="1" key="2">
    <citation type="submission" date="2020-09" db="EMBL/GenBank/DDBJ databases">
        <authorList>
            <person name="Sun Q."/>
            <person name="Ohkuma M."/>
        </authorList>
    </citation>
    <scope>NUCLEOTIDE SEQUENCE</scope>
    <source>
        <strain evidence="1">JCM 31311</strain>
    </source>
</reference>
<dbReference type="Proteomes" id="UP000603865">
    <property type="component" value="Unassembled WGS sequence"/>
</dbReference>
<dbReference type="AlphaFoldDB" id="A0A918C9G2"/>
<proteinExistence type="predicted"/>
<sequence>MKLNGIEYGGQDNNALTFTMGVGVVAGDAVTVKVAGTADRGTSGDPLYGKASIVERDGRGAVERDGIVIFPYAGTLNPGYQQLAVNGLGKVIAGTGGNGRWAWVLGTDSTLGNAVIDLG</sequence>